<name>A0A4Y2ENP1_ARAVE</name>
<evidence type="ECO:0008006" key="8">
    <source>
        <dbReference type="Google" id="ProtNLM"/>
    </source>
</evidence>
<dbReference type="OrthoDB" id="6513808at2759"/>
<evidence type="ECO:0000256" key="3">
    <source>
        <dbReference type="ARBA" id="ARBA00022771"/>
    </source>
</evidence>
<dbReference type="AlphaFoldDB" id="A0A4Y2ENP1"/>
<evidence type="ECO:0000256" key="4">
    <source>
        <dbReference type="ARBA" id="ARBA00022833"/>
    </source>
</evidence>
<dbReference type="InterPro" id="IPR052035">
    <property type="entry name" value="ZnF_BED_domain_contain"/>
</dbReference>
<keyword evidence="5" id="KW-0539">Nucleus</keyword>
<proteinExistence type="predicted"/>
<evidence type="ECO:0000313" key="7">
    <source>
        <dbReference type="Proteomes" id="UP000499080"/>
    </source>
</evidence>
<evidence type="ECO:0000256" key="5">
    <source>
        <dbReference type="ARBA" id="ARBA00023242"/>
    </source>
</evidence>
<comment type="subcellular location">
    <subcellularLocation>
        <location evidence="1">Nucleus</location>
    </subcellularLocation>
</comment>
<dbReference type="GO" id="GO:0005634">
    <property type="term" value="C:nucleus"/>
    <property type="evidence" value="ECO:0007669"/>
    <property type="project" value="UniProtKB-SubCell"/>
</dbReference>
<comment type="caution">
    <text evidence="6">The sequence shown here is derived from an EMBL/GenBank/DDBJ whole genome shotgun (WGS) entry which is preliminary data.</text>
</comment>
<dbReference type="GO" id="GO:0008270">
    <property type="term" value="F:zinc ion binding"/>
    <property type="evidence" value="ECO:0007669"/>
    <property type="project" value="UniProtKB-KW"/>
</dbReference>
<accession>A0A4Y2ENP1</accession>
<keyword evidence="2" id="KW-0479">Metal-binding</keyword>
<dbReference type="Proteomes" id="UP000499080">
    <property type="component" value="Unassembled WGS sequence"/>
</dbReference>
<keyword evidence="7" id="KW-1185">Reference proteome</keyword>
<keyword evidence="3" id="KW-0863">Zinc-finger</keyword>
<organism evidence="6 7">
    <name type="scientific">Araneus ventricosus</name>
    <name type="common">Orbweaver spider</name>
    <name type="synonym">Epeira ventricosa</name>
    <dbReference type="NCBI Taxonomy" id="182803"/>
    <lineage>
        <taxon>Eukaryota</taxon>
        <taxon>Metazoa</taxon>
        <taxon>Ecdysozoa</taxon>
        <taxon>Arthropoda</taxon>
        <taxon>Chelicerata</taxon>
        <taxon>Arachnida</taxon>
        <taxon>Araneae</taxon>
        <taxon>Araneomorphae</taxon>
        <taxon>Entelegynae</taxon>
        <taxon>Araneoidea</taxon>
        <taxon>Araneidae</taxon>
        <taxon>Araneus</taxon>
    </lineage>
</organism>
<evidence type="ECO:0000313" key="6">
    <source>
        <dbReference type="EMBL" id="GBM29788.1"/>
    </source>
</evidence>
<dbReference type="SUPFAM" id="SSF140996">
    <property type="entry name" value="Hermes dimerisation domain"/>
    <property type="match status" value="1"/>
</dbReference>
<dbReference type="PANTHER" id="PTHR46481">
    <property type="entry name" value="ZINC FINGER BED DOMAIN-CONTAINING PROTEIN 4"/>
    <property type="match status" value="1"/>
</dbReference>
<evidence type="ECO:0000256" key="1">
    <source>
        <dbReference type="ARBA" id="ARBA00004123"/>
    </source>
</evidence>
<dbReference type="PANTHER" id="PTHR46481:SF10">
    <property type="entry name" value="ZINC FINGER BED DOMAIN-CONTAINING PROTEIN 39"/>
    <property type="match status" value="1"/>
</dbReference>
<keyword evidence="4" id="KW-0862">Zinc</keyword>
<dbReference type="EMBL" id="BGPR01000644">
    <property type="protein sequence ID" value="GBM29788.1"/>
    <property type="molecule type" value="Genomic_DNA"/>
</dbReference>
<sequence length="135" mass="16043">MLSRGGIKKRDATTSLINHFKNKHPKHYQELNEESNSNAKNNSLETKAITQGIKRKQETWEGILEKKKLWDINDHRAMKLHKIIGEMIACDNQPFSFVEDLGFIKLLRETEPRYKSPRRNHFQDTVKIVRRFHLY</sequence>
<evidence type="ECO:0000256" key="2">
    <source>
        <dbReference type="ARBA" id="ARBA00022723"/>
    </source>
</evidence>
<reference evidence="6 7" key="1">
    <citation type="journal article" date="2019" name="Sci. Rep.">
        <title>Orb-weaving spider Araneus ventricosus genome elucidates the spidroin gene catalogue.</title>
        <authorList>
            <person name="Kono N."/>
            <person name="Nakamura H."/>
            <person name="Ohtoshi R."/>
            <person name="Moran D.A.P."/>
            <person name="Shinohara A."/>
            <person name="Yoshida Y."/>
            <person name="Fujiwara M."/>
            <person name="Mori M."/>
            <person name="Tomita M."/>
            <person name="Arakawa K."/>
        </authorList>
    </citation>
    <scope>NUCLEOTIDE SEQUENCE [LARGE SCALE GENOMIC DNA]</scope>
</reference>
<protein>
    <recommendedName>
        <fullName evidence="8">MADF domain-containing protein</fullName>
    </recommendedName>
</protein>
<gene>
    <name evidence="6" type="ORF">AVEN_238858_1</name>
</gene>